<dbReference type="GO" id="GO:0015813">
    <property type="term" value="P:L-glutamate transmembrane transport"/>
    <property type="evidence" value="ECO:0007669"/>
    <property type="project" value="InterPro"/>
</dbReference>
<dbReference type="GO" id="GO:0015501">
    <property type="term" value="F:glutamate:sodium symporter activity"/>
    <property type="evidence" value="ECO:0007669"/>
    <property type="project" value="InterPro"/>
</dbReference>
<feature type="transmembrane region" description="Helical" evidence="1">
    <location>
        <begin position="254"/>
        <end position="279"/>
    </location>
</feature>
<evidence type="ECO:0000256" key="1">
    <source>
        <dbReference type="SAM" id="Phobius"/>
    </source>
</evidence>
<dbReference type="EMBL" id="FNAF01000004">
    <property type="protein sequence ID" value="SDD51482.1"/>
    <property type="molecule type" value="Genomic_DNA"/>
</dbReference>
<dbReference type="STRING" id="2741.SAMN04489866_1043"/>
<dbReference type="PANTHER" id="PTHR36178">
    <property type="entry name" value="SLR0625 PROTEIN"/>
    <property type="match status" value="1"/>
</dbReference>
<dbReference type="Proteomes" id="UP000198995">
    <property type="component" value="Unassembled WGS sequence"/>
</dbReference>
<evidence type="ECO:0000313" key="2">
    <source>
        <dbReference type="EMBL" id="SDD51482.1"/>
    </source>
</evidence>
<feature type="transmembrane region" description="Helical" evidence="1">
    <location>
        <begin position="230"/>
        <end position="248"/>
    </location>
</feature>
<feature type="transmembrane region" description="Helical" evidence="1">
    <location>
        <begin position="424"/>
        <end position="444"/>
    </location>
</feature>
<keyword evidence="3" id="KW-1185">Reference proteome</keyword>
<name>A0A1G6VD02_PEPNI</name>
<feature type="transmembrane region" description="Helical" evidence="1">
    <location>
        <begin position="166"/>
        <end position="189"/>
    </location>
</feature>
<feature type="transmembrane region" description="Helical" evidence="1">
    <location>
        <begin position="300"/>
        <end position="322"/>
    </location>
</feature>
<dbReference type="PANTHER" id="PTHR36178:SF1">
    <property type="entry name" value="SODIUM_GLUTAMATE SYMPORTER"/>
    <property type="match status" value="1"/>
</dbReference>
<keyword evidence="1" id="KW-0472">Membrane</keyword>
<proteinExistence type="predicted"/>
<dbReference type="RefSeq" id="WP_091791473.1">
    <property type="nucleotide sequence ID" value="NZ_FNAF01000004.1"/>
</dbReference>
<reference evidence="2 3" key="1">
    <citation type="submission" date="2016-10" db="EMBL/GenBank/DDBJ databases">
        <authorList>
            <person name="de Groot N.N."/>
        </authorList>
    </citation>
    <scope>NUCLEOTIDE SEQUENCE [LARGE SCALE GENOMIC DNA]</scope>
    <source>
        <strain evidence="2 3">DSM 20475</strain>
    </source>
</reference>
<evidence type="ECO:0000313" key="3">
    <source>
        <dbReference type="Proteomes" id="UP000198995"/>
    </source>
</evidence>
<dbReference type="InterPro" id="IPR004445">
    <property type="entry name" value="GltS"/>
</dbReference>
<gene>
    <name evidence="2" type="ORF">SAMN04489866_1043</name>
</gene>
<organism evidence="2 3">
    <name type="scientific">Peptococcus niger</name>
    <dbReference type="NCBI Taxonomy" id="2741"/>
    <lineage>
        <taxon>Bacteria</taxon>
        <taxon>Bacillati</taxon>
        <taxon>Bacillota</taxon>
        <taxon>Clostridia</taxon>
        <taxon>Eubacteriales</taxon>
        <taxon>Peptococcaceae</taxon>
        <taxon>Peptococcus</taxon>
    </lineage>
</organism>
<dbReference type="AlphaFoldDB" id="A0A1G6VD02"/>
<feature type="transmembrane region" description="Helical" evidence="1">
    <location>
        <begin position="328"/>
        <end position="348"/>
    </location>
</feature>
<protein>
    <submittedName>
        <fullName evidence="2">Glutamate:Na+ symporter, ESS family</fullName>
    </submittedName>
</protein>
<feature type="transmembrane region" description="Helical" evidence="1">
    <location>
        <begin position="360"/>
        <end position="380"/>
    </location>
</feature>
<accession>A0A1G6VD02</accession>
<feature type="transmembrane region" description="Helical" evidence="1">
    <location>
        <begin position="392"/>
        <end position="412"/>
    </location>
</feature>
<sequence length="478" mass="51454">MEMMMSISWVGVMILIGMLCRAKIKPLGNILLPASVIGGLIGFGLMNANMLPQASSGMLTQAVGFLFTISFISIGLTGAPEGEGGAGAVAKQIFKGSMGMGFIWDMMYVITPLMGFFIILLVGKSFDMNPLYGLMIPFAFCQGPGQSAVFGGMIEANGWPDAVQVGVTYAAIGFLFAFGIGVPMAKWGLKRGLAKYSEKISDHITSGLFPKSSQEEHYGRITTYSGSIDVLAFHMGLVGLCFIGAVYMGKLLQLIIPGTVGDTFASMTFLNGMIVAYIVRFIMGKLNLLQYHDSALQTRITGWSTDFLICAAFMSIQVAIIGKWIVPMLIMCLIVGIFTLIIAVILGQRLGGDCDFERTLGLWGCLTGTCPTGIALIRIVDPNLRTTAPTEMGAMNVFMIPTYIFVPTIIGYTANPSMSTFNTILIVAGISFAIYFGCMIVFRLTGRKTFNLLKGQSYIKHNTSLTSSDSNNPNVLAD</sequence>
<dbReference type="OrthoDB" id="9801557at2"/>
<dbReference type="GO" id="GO:0016020">
    <property type="term" value="C:membrane"/>
    <property type="evidence" value="ECO:0007669"/>
    <property type="project" value="InterPro"/>
</dbReference>
<feature type="transmembrane region" description="Helical" evidence="1">
    <location>
        <begin position="32"/>
        <end position="51"/>
    </location>
</feature>
<keyword evidence="1" id="KW-0812">Transmembrane</keyword>
<feature type="transmembrane region" description="Helical" evidence="1">
    <location>
        <begin position="99"/>
        <end position="122"/>
    </location>
</feature>
<feature type="transmembrane region" description="Helical" evidence="1">
    <location>
        <begin position="58"/>
        <end position="79"/>
    </location>
</feature>
<keyword evidence="1" id="KW-1133">Transmembrane helix</keyword>